<organism evidence="2 3">
    <name type="scientific">Salinivibrio costicola subsp. alcaliphilus</name>
    <dbReference type="NCBI Taxonomy" id="272773"/>
    <lineage>
        <taxon>Bacteria</taxon>
        <taxon>Pseudomonadati</taxon>
        <taxon>Pseudomonadota</taxon>
        <taxon>Gammaproteobacteria</taxon>
        <taxon>Vibrionales</taxon>
        <taxon>Vibrionaceae</taxon>
        <taxon>Salinivibrio</taxon>
    </lineage>
</organism>
<reference evidence="3" key="1">
    <citation type="submission" date="2017-01" db="EMBL/GenBank/DDBJ databases">
        <title>Draft genome of the species Salinivibrio costicola subsp. alcaliphilus.</title>
        <authorList>
            <person name="Lopez-Hermoso C."/>
            <person name="De La Haba R."/>
            <person name="Sanchez-Porro C."/>
            <person name="Ventosa A."/>
        </authorList>
    </citation>
    <scope>NUCLEOTIDE SEQUENCE [LARGE SCALE GENOMIC DNA]</scope>
    <source>
        <strain evidence="3">CBH448</strain>
    </source>
</reference>
<accession>A0ABX3KQB1</accession>
<gene>
    <name evidence="2" type="ORF">BZJ21_08585</name>
</gene>
<proteinExistence type="predicted"/>
<keyword evidence="1" id="KW-1133">Transmembrane helix</keyword>
<evidence type="ECO:0000256" key="1">
    <source>
        <dbReference type="SAM" id="Phobius"/>
    </source>
</evidence>
<protein>
    <submittedName>
        <fullName evidence="2">Uncharacterized protein</fullName>
    </submittedName>
</protein>
<keyword evidence="3" id="KW-1185">Reference proteome</keyword>
<comment type="caution">
    <text evidence="2">The sequence shown here is derived from an EMBL/GenBank/DDBJ whole genome shotgun (WGS) entry which is preliminary data.</text>
</comment>
<dbReference type="Proteomes" id="UP000189431">
    <property type="component" value="Unassembled WGS sequence"/>
</dbReference>
<evidence type="ECO:0000313" key="3">
    <source>
        <dbReference type="Proteomes" id="UP000189431"/>
    </source>
</evidence>
<sequence>MITTKSAAFYRYQARRFDDDLAILSSIIGCFFLRFLLCTECSSKFDLAQFAHNYMENKEKMAIVTFIVCMRFFVT</sequence>
<evidence type="ECO:0000313" key="2">
    <source>
        <dbReference type="EMBL" id="OOF33898.1"/>
    </source>
</evidence>
<name>A0ABX3KQB1_SALCS</name>
<feature type="transmembrane region" description="Helical" evidence="1">
    <location>
        <begin position="21"/>
        <end position="37"/>
    </location>
</feature>
<dbReference type="EMBL" id="MUFR01000020">
    <property type="protein sequence ID" value="OOF33898.1"/>
    <property type="molecule type" value="Genomic_DNA"/>
</dbReference>
<keyword evidence="1" id="KW-0812">Transmembrane</keyword>
<keyword evidence="1" id="KW-0472">Membrane</keyword>